<reference evidence="1 2" key="1">
    <citation type="journal article" date="2018" name="Nat. Ecol. Evol.">
        <title>Shark genomes provide insights into elasmobranch evolution and the origin of vertebrates.</title>
        <authorList>
            <person name="Hara Y"/>
            <person name="Yamaguchi K"/>
            <person name="Onimaru K"/>
            <person name="Kadota M"/>
            <person name="Koyanagi M"/>
            <person name="Keeley SD"/>
            <person name="Tatsumi K"/>
            <person name="Tanaka K"/>
            <person name="Motone F"/>
            <person name="Kageyama Y"/>
            <person name="Nozu R"/>
            <person name="Adachi N"/>
            <person name="Nishimura O"/>
            <person name="Nakagawa R"/>
            <person name="Tanegashima C"/>
            <person name="Kiyatake I"/>
            <person name="Matsumoto R"/>
            <person name="Murakumo K"/>
            <person name="Nishida K"/>
            <person name="Terakita A"/>
            <person name="Kuratani S"/>
            <person name="Sato K"/>
            <person name="Hyodo S Kuraku.S."/>
        </authorList>
    </citation>
    <scope>NUCLEOTIDE SEQUENCE [LARGE SCALE GENOMIC DNA]</scope>
</reference>
<accession>A0A401RK72</accession>
<evidence type="ECO:0000313" key="1">
    <source>
        <dbReference type="EMBL" id="GCC18530.1"/>
    </source>
</evidence>
<evidence type="ECO:0000313" key="2">
    <source>
        <dbReference type="Proteomes" id="UP000287033"/>
    </source>
</evidence>
<dbReference type="Proteomes" id="UP000287033">
    <property type="component" value="Unassembled WGS sequence"/>
</dbReference>
<gene>
    <name evidence="1" type="ORF">chiPu_0020829</name>
</gene>
<dbReference type="AlphaFoldDB" id="A0A401RK72"/>
<protein>
    <submittedName>
        <fullName evidence="1">Uncharacterized protein</fullName>
    </submittedName>
</protein>
<organism evidence="1 2">
    <name type="scientific">Chiloscyllium punctatum</name>
    <name type="common">Brownbanded bambooshark</name>
    <name type="synonym">Hemiscyllium punctatum</name>
    <dbReference type="NCBI Taxonomy" id="137246"/>
    <lineage>
        <taxon>Eukaryota</taxon>
        <taxon>Metazoa</taxon>
        <taxon>Chordata</taxon>
        <taxon>Craniata</taxon>
        <taxon>Vertebrata</taxon>
        <taxon>Chondrichthyes</taxon>
        <taxon>Elasmobranchii</taxon>
        <taxon>Galeomorphii</taxon>
        <taxon>Galeoidea</taxon>
        <taxon>Orectolobiformes</taxon>
        <taxon>Hemiscylliidae</taxon>
        <taxon>Chiloscyllium</taxon>
    </lineage>
</organism>
<sequence length="101" mass="11217">MTYDAKGRSCALLEPRGAAHWQQRLRTEQQEASESVRIRPAPGLQGRIAELGISSIYRGIILRPDPAFPGSAAAKVTLSARLCHRTQGILLFCYDLEPLWI</sequence>
<keyword evidence="2" id="KW-1185">Reference proteome</keyword>
<comment type="caution">
    <text evidence="1">The sequence shown here is derived from an EMBL/GenBank/DDBJ whole genome shotgun (WGS) entry which is preliminary data.</text>
</comment>
<proteinExistence type="predicted"/>
<dbReference type="EMBL" id="BEZZ01002981">
    <property type="protein sequence ID" value="GCC18530.1"/>
    <property type="molecule type" value="Genomic_DNA"/>
</dbReference>
<name>A0A401RK72_CHIPU</name>